<dbReference type="InterPro" id="IPR000749">
    <property type="entry name" value="ATP-guanido_PTrfase"/>
</dbReference>
<evidence type="ECO:0000313" key="7">
    <source>
        <dbReference type="EMBL" id="SES73649.1"/>
    </source>
</evidence>
<evidence type="ECO:0000256" key="5">
    <source>
        <dbReference type="PROSITE-ProRule" id="PRU00843"/>
    </source>
</evidence>
<feature type="binding site" evidence="5">
    <location>
        <begin position="197"/>
        <end position="202"/>
    </location>
    <ligand>
        <name>ATP</name>
        <dbReference type="ChEBI" id="CHEBI:30616"/>
    </ligand>
</feature>
<comment type="caution">
    <text evidence="5">Lacks conserved residue(s) required for the propagation of feature annotation.</text>
</comment>
<evidence type="ECO:0000313" key="8">
    <source>
        <dbReference type="Proteomes" id="UP000199800"/>
    </source>
</evidence>
<evidence type="ECO:0000256" key="2">
    <source>
        <dbReference type="ARBA" id="ARBA00022741"/>
    </source>
</evidence>
<feature type="binding site" evidence="5">
    <location>
        <begin position="17"/>
        <end position="21"/>
    </location>
    <ligand>
        <name>ATP</name>
        <dbReference type="ChEBI" id="CHEBI:30616"/>
    </ligand>
</feature>
<feature type="binding site" evidence="5">
    <location>
        <position position="115"/>
    </location>
    <ligand>
        <name>ATP</name>
        <dbReference type="ChEBI" id="CHEBI:30616"/>
    </ligand>
</feature>
<organism evidence="7 8">
    <name type="scientific">[Clostridium] polysaccharolyticum</name>
    <dbReference type="NCBI Taxonomy" id="29364"/>
    <lineage>
        <taxon>Bacteria</taxon>
        <taxon>Bacillati</taxon>
        <taxon>Bacillota</taxon>
        <taxon>Clostridia</taxon>
        <taxon>Lachnospirales</taxon>
        <taxon>Lachnospiraceae</taxon>
    </lineage>
</organism>
<evidence type="ECO:0000256" key="1">
    <source>
        <dbReference type="ARBA" id="ARBA00022679"/>
    </source>
</evidence>
<dbReference type="AlphaFoldDB" id="A0A1H9YWX5"/>
<dbReference type="GO" id="GO:0046314">
    <property type="term" value="P:phosphocreatine biosynthetic process"/>
    <property type="evidence" value="ECO:0007669"/>
    <property type="project" value="InterPro"/>
</dbReference>
<dbReference type="GO" id="GO:0004111">
    <property type="term" value="F:creatine kinase activity"/>
    <property type="evidence" value="ECO:0007669"/>
    <property type="project" value="InterPro"/>
</dbReference>
<keyword evidence="3 5" id="KW-0418">Kinase</keyword>
<dbReference type="GO" id="GO:0005615">
    <property type="term" value="C:extracellular space"/>
    <property type="evidence" value="ECO:0007669"/>
    <property type="project" value="TreeGrafter"/>
</dbReference>
<dbReference type="EMBL" id="FOHN01000002">
    <property type="protein sequence ID" value="SES73649.1"/>
    <property type="molecule type" value="Genomic_DNA"/>
</dbReference>
<dbReference type="InterPro" id="IPR023660">
    <property type="entry name" value="Arg_Kinase"/>
</dbReference>
<dbReference type="STRING" id="29364.SAMN04487772_102232"/>
<gene>
    <name evidence="7" type="ORF">SAMN04487772_102232</name>
</gene>
<dbReference type="Proteomes" id="UP000199800">
    <property type="component" value="Unassembled WGS sequence"/>
</dbReference>
<dbReference type="CDD" id="cd07930">
    <property type="entry name" value="bacterial_phosphagen_kinase"/>
    <property type="match status" value="1"/>
</dbReference>
<keyword evidence="4 5" id="KW-0067">ATP-binding</keyword>
<dbReference type="PANTHER" id="PTHR11547:SF38">
    <property type="entry name" value="ARGININE KINASE 1-RELATED"/>
    <property type="match status" value="1"/>
</dbReference>
<dbReference type="InterPro" id="IPR022414">
    <property type="entry name" value="ATP-guanido_PTrfase_cat"/>
</dbReference>
<feature type="domain" description="Phosphagen kinase C-terminal" evidence="6">
    <location>
        <begin position="14"/>
        <end position="244"/>
    </location>
</feature>
<dbReference type="InterPro" id="IPR014746">
    <property type="entry name" value="Gln_synth/guanido_kin_cat_dom"/>
</dbReference>
<keyword evidence="1 5" id="KW-0808">Transferase</keyword>
<reference evidence="7 8" key="1">
    <citation type="submission" date="2016-10" db="EMBL/GenBank/DDBJ databases">
        <authorList>
            <person name="de Groot N.N."/>
        </authorList>
    </citation>
    <scope>NUCLEOTIDE SEQUENCE [LARGE SCALE GENOMIC DNA]</scope>
    <source>
        <strain evidence="7 8">DSM 1801</strain>
    </source>
</reference>
<dbReference type="PROSITE" id="PS51510">
    <property type="entry name" value="PHOSPHAGEN_KINASE_C"/>
    <property type="match status" value="1"/>
</dbReference>
<dbReference type="Gene3D" id="3.30.590.10">
    <property type="entry name" value="Glutamine synthetase/guanido kinase, catalytic domain"/>
    <property type="match status" value="1"/>
</dbReference>
<keyword evidence="8" id="KW-1185">Reference proteome</keyword>
<sequence>MPKWYEERGNSSDVVISTKVRLSRNVKKYPFSTKMSDSEAKALVEELTKECIESDILEGETISCNIHEMNEMNRIALGERQILSTAMIQKTQYSSILMREDESAEIMLNEEDHIRIQTISSGMNIVETYQKANLIDDKLSDAFEMAYDEKYGYLTASPINLGTGLRVSYMLFLPALSAAGKINTLVTEVAKYGVTLRGLLGDEEQNYGDIYMVSNQRTLGCSEQEILENLNSLVTQIIKQERVRREYVLARNYNVVEEQVYRSYGILKYTKQIDEKDAITLLSRIMFGVDTGIIKFQEEGNLYQMIMNVQSNVLQAKAGKSLGNLSRERFRAEYINQNLPNIANSEEV</sequence>
<evidence type="ECO:0000256" key="3">
    <source>
        <dbReference type="ARBA" id="ARBA00022777"/>
    </source>
</evidence>
<keyword evidence="2 5" id="KW-0547">Nucleotide-binding</keyword>
<evidence type="ECO:0000256" key="4">
    <source>
        <dbReference type="ARBA" id="ARBA00022840"/>
    </source>
</evidence>
<comment type="similarity">
    <text evidence="5">Belongs to the ATP:guanido phosphotransferase family.</text>
</comment>
<feature type="binding site" evidence="5">
    <location>
        <begin position="166"/>
        <end position="170"/>
    </location>
    <ligand>
        <name>ATP</name>
        <dbReference type="ChEBI" id="CHEBI:30616"/>
    </ligand>
</feature>
<dbReference type="PANTHER" id="PTHR11547">
    <property type="entry name" value="ARGININE OR CREATINE KINASE"/>
    <property type="match status" value="1"/>
</dbReference>
<evidence type="ECO:0000259" key="6">
    <source>
        <dbReference type="PROSITE" id="PS51510"/>
    </source>
</evidence>
<protein>
    <submittedName>
        <fullName evidence="7">Protein arginine kinase</fullName>
    </submittedName>
</protein>
<proteinExistence type="inferred from homology"/>
<dbReference type="GO" id="GO:0005524">
    <property type="term" value="F:ATP binding"/>
    <property type="evidence" value="ECO:0007669"/>
    <property type="project" value="UniProtKB-UniRule"/>
</dbReference>
<dbReference type="Pfam" id="PF00217">
    <property type="entry name" value="ATP-gua_Ptrans"/>
    <property type="match status" value="1"/>
</dbReference>
<dbReference type="RefSeq" id="WP_177180587.1">
    <property type="nucleotide sequence ID" value="NZ_FOHN01000002.1"/>
</dbReference>
<accession>A0A1H9YWX5</accession>
<dbReference type="SUPFAM" id="SSF55931">
    <property type="entry name" value="Glutamine synthetase/guanido kinase"/>
    <property type="match status" value="1"/>
</dbReference>
<name>A0A1H9YWX5_9FIRM</name>